<dbReference type="Gene3D" id="3.40.1740.10">
    <property type="entry name" value="VC0467-like"/>
    <property type="match status" value="1"/>
</dbReference>
<dbReference type="PANTHER" id="PTHR30327:SF1">
    <property type="entry name" value="UPF0301 PROTEIN YQGE"/>
    <property type="match status" value="1"/>
</dbReference>
<protein>
    <submittedName>
        <fullName evidence="2">Transcriptional regulator</fullName>
    </submittedName>
</protein>
<comment type="caution">
    <text evidence="2">The sequence shown here is derived from an EMBL/GenBank/DDBJ whole genome shotgun (WGS) entry which is preliminary data.</text>
</comment>
<dbReference type="InterPro" id="IPR003774">
    <property type="entry name" value="AlgH-like"/>
</dbReference>
<sequence>MAEYFYADRLFTALERTDPAPGMLLVAAPGMLSPEFARTVVLVLEHTSEHTLGVILNRRSDIAVANVMPEWVDVVAAPQALFIGGPVGPQAAIGVGVIKNRIDVAEHDELTRVANRLVYVDMHSDPARMQELLDGMRLFVGYAEWEPGQLEDEIDRGDWYVAPALPSDVIAPANVDLTGDVLRRQPMPLPLFSTFPANTDDN</sequence>
<organism evidence="2 3">
    <name type="scientific">Corynebacterium aquatimens</name>
    <dbReference type="NCBI Taxonomy" id="1190508"/>
    <lineage>
        <taxon>Bacteria</taxon>
        <taxon>Bacillati</taxon>
        <taxon>Actinomycetota</taxon>
        <taxon>Actinomycetes</taxon>
        <taxon>Mycobacteriales</taxon>
        <taxon>Corynebacteriaceae</taxon>
        <taxon>Corynebacterium</taxon>
    </lineage>
</organism>
<comment type="similarity">
    <text evidence="1">Belongs to the UPF0301 (AlgH) family.</text>
</comment>
<keyword evidence="3" id="KW-1185">Reference proteome</keyword>
<dbReference type="Proteomes" id="UP000658613">
    <property type="component" value="Unassembled WGS sequence"/>
</dbReference>
<dbReference type="NCBIfam" id="NF001272">
    <property type="entry name" value="PRK00228.2-4"/>
    <property type="match status" value="1"/>
</dbReference>
<dbReference type="PANTHER" id="PTHR30327">
    <property type="entry name" value="UNCHARACTERIZED PROTEIN YQGE"/>
    <property type="match status" value="1"/>
</dbReference>
<dbReference type="EMBL" id="JADOUE010000001">
    <property type="protein sequence ID" value="MBG6122728.1"/>
    <property type="molecule type" value="Genomic_DNA"/>
</dbReference>
<dbReference type="Pfam" id="PF02622">
    <property type="entry name" value="DUF179"/>
    <property type="match status" value="1"/>
</dbReference>
<proteinExistence type="inferred from homology"/>
<dbReference type="AlphaFoldDB" id="A0A931GS67"/>
<name>A0A931GS67_9CORY</name>
<dbReference type="SUPFAM" id="SSF143456">
    <property type="entry name" value="VC0467-like"/>
    <property type="match status" value="1"/>
</dbReference>
<dbReference type="RefSeq" id="WP_196825070.1">
    <property type="nucleotide sequence ID" value="NZ_CP046980.1"/>
</dbReference>
<evidence type="ECO:0000256" key="1">
    <source>
        <dbReference type="ARBA" id="ARBA00009600"/>
    </source>
</evidence>
<accession>A0A931GS67</accession>
<evidence type="ECO:0000313" key="2">
    <source>
        <dbReference type="EMBL" id="MBG6122728.1"/>
    </source>
</evidence>
<gene>
    <name evidence="2" type="ORF">IW254_001697</name>
</gene>
<dbReference type="GO" id="GO:0005829">
    <property type="term" value="C:cytosol"/>
    <property type="evidence" value="ECO:0007669"/>
    <property type="project" value="TreeGrafter"/>
</dbReference>
<reference evidence="2" key="1">
    <citation type="submission" date="2020-11" db="EMBL/GenBank/DDBJ databases">
        <title>Sequencing the genomes of 1000 actinobacteria strains.</title>
        <authorList>
            <person name="Klenk H.-P."/>
        </authorList>
    </citation>
    <scope>NUCLEOTIDE SEQUENCE</scope>
    <source>
        <strain evidence="2">DSM 45632</strain>
    </source>
</reference>
<evidence type="ECO:0000313" key="3">
    <source>
        <dbReference type="Proteomes" id="UP000658613"/>
    </source>
</evidence>